<dbReference type="InterPro" id="IPR036514">
    <property type="entry name" value="SGNH_hydro_sf"/>
</dbReference>
<dbReference type="EMBL" id="CP067136">
    <property type="protein sequence ID" value="WCR08693.1"/>
    <property type="molecule type" value="Genomic_DNA"/>
</dbReference>
<dbReference type="RefSeq" id="WP_271885860.1">
    <property type="nucleotide sequence ID" value="NZ_CP067136.1"/>
</dbReference>
<feature type="signal peptide" evidence="1">
    <location>
        <begin position="1"/>
        <end position="23"/>
    </location>
</feature>
<dbReference type="PANTHER" id="PTHR30383">
    <property type="entry name" value="THIOESTERASE 1/PROTEASE 1/LYSOPHOSPHOLIPASE L1"/>
    <property type="match status" value="1"/>
</dbReference>
<keyword evidence="4" id="KW-1185">Reference proteome</keyword>
<proteinExistence type="predicted"/>
<evidence type="ECO:0000259" key="2">
    <source>
        <dbReference type="Pfam" id="PF13472"/>
    </source>
</evidence>
<evidence type="ECO:0000313" key="3">
    <source>
        <dbReference type="EMBL" id="WCR08693.1"/>
    </source>
</evidence>
<protein>
    <submittedName>
        <fullName evidence="3">Arylesterase</fullName>
    </submittedName>
</protein>
<dbReference type="CDD" id="cd01822">
    <property type="entry name" value="Lysophospholipase_L1_like"/>
    <property type="match status" value="1"/>
</dbReference>
<dbReference type="PANTHER" id="PTHR30383:SF5">
    <property type="entry name" value="SGNH HYDROLASE-TYPE ESTERASE DOMAIN-CONTAINING PROTEIN"/>
    <property type="match status" value="1"/>
</dbReference>
<dbReference type="InterPro" id="IPR013830">
    <property type="entry name" value="SGNH_hydro"/>
</dbReference>
<dbReference type="Gene3D" id="3.40.50.1110">
    <property type="entry name" value="SGNH hydrolase"/>
    <property type="match status" value="1"/>
</dbReference>
<dbReference type="PROSITE" id="PS01098">
    <property type="entry name" value="LIPASE_GDSL_SER"/>
    <property type="match status" value="1"/>
</dbReference>
<keyword evidence="1" id="KW-0732">Signal</keyword>
<dbReference type="InterPro" id="IPR051532">
    <property type="entry name" value="Ester_Hydrolysis_Enzymes"/>
</dbReference>
<dbReference type="SUPFAM" id="SSF52266">
    <property type="entry name" value="SGNH hydrolase"/>
    <property type="match status" value="1"/>
</dbReference>
<sequence>MTGRRRFLSLTAAALALPCIVAAEEPTRRLLIFGDSLTAGYGLPRGRGLVPRLQSYLNRRNIAARVLNGGLSGDTTYGGRVRIGWSLARHRPDAVVVELGGNDMLAGWSVRKAEANMDAILRSARAGGRPVLLVGVHPTRGEPAWRQGWIDLWPRLAARHGVPLLPDLYAPLAARPREARRDLVLADGLHPSAKGVELMVQALGPAVVALLQQR</sequence>
<evidence type="ECO:0000256" key="1">
    <source>
        <dbReference type="SAM" id="SignalP"/>
    </source>
</evidence>
<dbReference type="Pfam" id="PF13472">
    <property type="entry name" value="Lipase_GDSL_2"/>
    <property type="match status" value="1"/>
</dbReference>
<dbReference type="Proteomes" id="UP001219349">
    <property type="component" value="Chromosome"/>
</dbReference>
<organism evidence="3 4">
    <name type="scientific">Paracoccus fistulariae</name>
    <dbReference type="NCBI Taxonomy" id="658446"/>
    <lineage>
        <taxon>Bacteria</taxon>
        <taxon>Pseudomonadati</taxon>
        <taxon>Pseudomonadota</taxon>
        <taxon>Alphaproteobacteria</taxon>
        <taxon>Rhodobacterales</taxon>
        <taxon>Paracoccaceae</taxon>
        <taxon>Paracoccus</taxon>
    </lineage>
</organism>
<gene>
    <name evidence="3" type="ORF">JHX87_07820</name>
</gene>
<name>A0ABY7SQA5_9RHOB</name>
<accession>A0ABY7SQA5</accession>
<evidence type="ECO:0000313" key="4">
    <source>
        <dbReference type="Proteomes" id="UP001219349"/>
    </source>
</evidence>
<feature type="domain" description="SGNH hydrolase-type esterase" evidence="2">
    <location>
        <begin position="32"/>
        <end position="197"/>
    </location>
</feature>
<reference evidence="3 4" key="1">
    <citation type="submission" date="2021-01" db="EMBL/GenBank/DDBJ databases">
        <title>Biogeographic distribution of Paracoccus.</title>
        <authorList>
            <person name="Hollensteiner J."/>
            <person name="Leineberger J."/>
            <person name="Brinkhoff T."/>
            <person name="Daniel R."/>
        </authorList>
    </citation>
    <scope>NUCLEOTIDE SEQUENCE [LARGE SCALE GENOMIC DNA]</scope>
    <source>
        <strain evidence="3 4">KCTC 22803</strain>
    </source>
</reference>
<feature type="chain" id="PRO_5047313009" evidence="1">
    <location>
        <begin position="24"/>
        <end position="214"/>
    </location>
</feature>
<dbReference type="InterPro" id="IPR008265">
    <property type="entry name" value="Lipase_GDSL_AS"/>
</dbReference>